<dbReference type="AlphaFoldDB" id="A0A5C8PQB3"/>
<reference evidence="3 4" key="1">
    <citation type="submission" date="2019-06" db="EMBL/GenBank/DDBJ databases">
        <title>New taxonomy in bacterial strain CC-CFT640, isolated from vineyard.</title>
        <authorList>
            <person name="Lin S.-Y."/>
            <person name="Tsai C.-F."/>
            <person name="Young C.-C."/>
        </authorList>
    </citation>
    <scope>NUCLEOTIDE SEQUENCE [LARGE SCALE GENOMIC DNA]</scope>
    <source>
        <strain evidence="3 4">CC-CFT640</strain>
    </source>
</reference>
<dbReference type="GO" id="GO:0006635">
    <property type="term" value="P:fatty acid beta-oxidation"/>
    <property type="evidence" value="ECO:0007669"/>
    <property type="project" value="TreeGrafter"/>
</dbReference>
<keyword evidence="2" id="KW-0456">Lyase</keyword>
<sequence>MQLTHIRFEVADEIATITLDRPEARNALSTEMRHDLDQVLALLKEQAGQQIKAAIITGAGGNFSAGGDVKRMRAQEEPPLEMRKRMRDAHNRLHDLVNLELPVIVAVDGAAAGAGCNLALAGDFILATPRAFFLQAFGRIGLVPDWSGLFLLPRIVGLQKAKELIFSARRLPAAEAKELGIVYAIHSPETLMAEARKLAARFRHASTAAIAMSKTILNRSFELDLHAVLEMEAASQAIARNTDYHRQAVARFGDRQPSLFDWEAMDRGK</sequence>
<dbReference type="Gene3D" id="1.10.12.10">
    <property type="entry name" value="Lyase 2-enoyl-coa Hydratase, Chain A, domain 2"/>
    <property type="match status" value="1"/>
</dbReference>
<dbReference type="GO" id="GO:0016853">
    <property type="term" value="F:isomerase activity"/>
    <property type="evidence" value="ECO:0007669"/>
    <property type="project" value="UniProtKB-KW"/>
</dbReference>
<proteinExistence type="inferred from homology"/>
<evidence type="ECO:0000313" key="3">
    <source>
        <dbReference type="EMBL" id="TXL77111.1"/>
    </source>
</evidence>
<keyword evidence="4" id="KW-1185">Reference proteome</keyword>
<name>A0A5C8PQB3_9HYPH</name>
<dbReference type="EMBL" id="VDUZ01000009">
    <property type="protein sequence ID" value="TXL77111.1"/>
    <property type="molecule type" value="Genomic_DNA"/>
</dbReference>
<dbReference type="Pfam" id="PF00378">
    <property type="entry name" value="ECH_1"/>
    <property type="match status" value="1"/>
</dbReference>
<dbReference type="SUPFAM" id="SSF52096">
    <property type="entry name" value="ClpP/crotonase"/>
    <property type="match status" value="1"/>
</dbReference>
<keyword evidence="3" id="KW-0413">Isomerase</keyword>
<evidence type="ECO:0000256" key="2">
    <source>
        <dbReference type="ARBA" id="ARBA00023239"/>
    </source>
</evidence>
<dbReference type="GO" id="GO:0016829">
    <property type="term" value="F:lyase activity"/>
    <property type="evidence" value="ECO:0007669"/>
    <property type="project" value="UniProtKB-KW"/>
</dbReference>
<comment type="caution">
    <text evidence="3">The sequence shown here is derived from an EMBL/GenBank/DDBJ whole genome shotgun (WGS) entry which is preliminary data.</text>
</comment>
<dbReference type="Proteomes" id="UP000321638">
    <property type="component" value="Unassembled WGS sequence"/>
</dbReference>
<dbReference type="RefSeq" id="WP_147846811.1">
    <property type="nucleotide sequence ID" value="NZ_VDUZ01000009.1"/>
</dbReference>
<dbReference type="PANTHER" id="PTHR11941">
    <property type="entry name" value="ENOYL-COA HYDRATASE-RELATED"/>
    <property type="match status" value="1"/>
</dbReference>
<evidence type="ECO:0000313" key="4">
    <source>
        <dbReference type="Proteomes" id="UP000321638"/>
    </source>
</evidence>
<dbReference type="InterPro" id="IPR029045">
    <property type="entry name" value="ClpP/crotonase-like_dom_sf"/>
</dbReference>
<organism evidence="3 4">
    <name type="scientific">Vineibacter terrae</name>
    <dbReference type="NCBI Taxonomy" id="2586908"/>
    <lineage>
        <taxon>Bacteria</taxon>
        <taxon>Pseudomonadati</taxon>
        <taxon>Pseudomonadota</taxon>
        <taxon>Alphaproteobacteria</taxon>
        <taxon>Hyphomicrobiales</taxon>
        <taxon>Vineibacter</taxon>
    </lineage>
</organism>
<dbReference type="Gene3D" id="3.90.226.10">
    <property type="entry name" value="2-enoyl-CoA Hydratase, Chain A, domain 1"/>
    <property type="match status" value="1"/>
</dbReference>
<dbReference type="PANTHER" id="PTHR11941:SF133">
    <property type="entry name" value="1,2-EPOXYPHENYLACETYL-COA ISOMERASE"/>
    <property type="match status" value="1"/>
</dbReference>
<dbReference type="InterPro" id="IPR001753">
    <property type="entry name" value="Enoyl-CoA_hydra/iso"/>
</dbReference>
<dbReference type="CDD" id="cd06558">
    <property type="entry name" value="crotonase-like"/>
    <property type="match status" value="1"/>
</dbReference>
<dbReference type="InterPro" id="IPR014748">
    <property type="entry name" value="Enoyl-CoA_hydra_C"/>
</dbReference>
<comment type="similarity">
    <text evidence="1">Belongs to the enoyl-CoA hydratase/isomerase family.</text>
</comment>
<dbReference type="OrthoDB" id="9781757at2"/>
<gene>
    <name evidence="3" type="ORF">FHP25_10095</name>
</gene>
<protein>
    <submittedName>
        <fullName evidence="3">Enoyl-CoA hydratase/isomerase family protein</fullName>
    </submittedName>
</protein>
<evidence type="ECO:0000256" key="1">
    <source>
        <dbReference type="ARBA" id="ARBA00005254"/>
    </source>
</evidence>
<accession>A0A5C8PQB3</accession>